<feature type="domain" description="RNA polymerase subunit H/Rpb5 C-terminal" evidence="4">
    <location>
        <begin position="150"/>
        <end position="222"/>
    </location>
</feature>
<dbReference type="GO" id="GO:0055029">
    <property type="term" value="C:nuclear DNA-directed RNA polymerase complex"/>
    <property type="evidence" value="ECO:0007669"/>
    <property type="project" value="UniProtKB-ARBA"/>
</dbReference>
<dbReference type="InterPro" id="IPR014381">
    <property type="entry name" value="Arch_Rpo5/euc_Rpb5"/>
</dbReference>
<dbReference type="PANTHER" id="PTHR10535">
    <property type="entry name" value="DNA-DIRECTED RNA POLYMERASES I, II, AND III SUBUNIT RPABC1"/>
    <property type="match status" value="1"/>
</dbReference>
<dbReference type="InterPro" id="IPR035913">
    <property type="entry name" value="RPB5-like_sf"/>
</dbReference>
<dbReference type="GO" id="GO:0003899">
    <property type="term" value="F:DNA-directed RNA polymerase activity"/>
    <property type="evidence" value="ECO:0007669"/>
    <property type="project" value="InterPro"/>
</dbReference>
<evidence type="ECO:0000259" key="4">
    <source>
        <dbReference type="Pfam" id="PF01191"/>
    </source>
</evidence>
<dbReference type="InterPro" id="IPR036710">
    <property type="entry name" value="RNA_pol_Rpb5_N_sf"/>
</dbReference>
<name>A0AAV1WHW5_LUPLU</name>
<dbReference type="GO" id="GO:0042797">
    <property type="term" value="P:tRNA transcription by RNA polymerase III"/>
    <property type="evidence" value="ECO:0007669"/>
    <property type="project" value="TreeGrafter"/>
</dbReference>
<evidence type="ECO:0000259" key="5">
    <source>
        <dbReference type="Pfam" id="PF03871"/>
    </source>
</evidence>
<dbReference type="SUPFAM" id="SSF53036">
    <property type="entry name" value="Eukaryotic RPB5 N-terminal domain"/>
    <property type="match status" value="1"/>
</dbReference>
<dbReference type="AlphaFoldDB" id="A0AAV1WHW5"/>
<proteinExistence type="inferred from homology"/>
<dbReference type="GO" id="GO:0003677">
    <property type="term" value="F:DNA binding"/>
    <property type="evidence" value="ECO:0007669"/>
    <property type="project" value="InterPro"/>
</dbReference>
<gene>
    <name evidence="6" type="ORF">LLUT_LOCUS9708</name>
</gene>
<feature type="domain" description="RNA polymerase Rpb5 N-terminal" evidence="5">
    <location>
        <begin position="24"/>
        <end position="106"/>
    </location>
</feature>
<evidence type="ECO:0000256" key="3">
    <source>
        <dbReference type="ARBA" id="ARBA00025765"/>
    </source>
</evidence>
<sequence length="223" mass="25296">MPTANDGGDRSNCTVYSSDAGSVESSLYFHSRRTVLEMLRDRGYDVPDSELTRSLPEFRSIFGEKPNHESLTIRVSLLSDPSNKVLVHFMGTSDIIRKSTIHALYNEIAEKGRLNRLILIVQSKMTVYARKDLDASPFKVEILNMNDLLVNITKHVLQPKYQFLTADEKQALLAKHSLEEKQLPHMQKTDAIARYYGLEKGQVLKITHNGELVDSLVSYRCVV</sequence>
<comment type="subcellular location">
    <subcellularLocation>
        <location evidence="1">Nucleus</location>
    </subcellularLocation>
</comment>
<dbReference type="PIRSF" id="PIRSF000747">
    <property type="entry name" value="RPB5"/>
    <property type="match status" value="1"/>
</dbReference>
<dbReference type="InterPro" id="IPR000783">
    <property type="entry name" value="RNA_pol_subH/Rpb5_C"/>
</dbReference>
<dbReference type="EMBL" id="CAXHTB010000006">
    <property type="protein sequence ID" value="CAL0308648.1"/>
    <property type="molecule type" value="Genomic_DNA"/>
</dbReference>
<protein>
    <submittedName>
        <fullName evidence="6">Uncharacterized protein</fullName>
    </submittedName>
</protein>
<organism evidence="6 7">
    <name type="scientific">Lupinus luteus</name>
    <name type="common">European yellow lupine</name>
    <dbReference type="NCBI Taxonomy" id="3873"/>
    <lineage>
        <taxon>Eukaryota</taxon>
        <taxon>Viridiplantae</taxon>
        <taxon>Streptophyta</taxon>
        <taxon>Embryophyta</taxon>
        <taxon>Tracheophyta</taxon>
        <taxon>Spermatophyta</taxon>
        <taxon>Magnoliopsida</taxon>
        <taxon>eudicotyledons</taxon>
        <taxon>Gunneridae</taxon>
        <taxon>Pentapetalae</taxon>
        <taxon>rosids</taxon>
        <taxon>fabids</taxon>
        <taxon>Fabales</taxon>
        <taxon>Fabaceae</taxon>
        <taxon>Papilionoideae</taxon>
        <taxon>50 kb inversion clade</taxon>
        <taxon>genistoids sensu lato</taxon>
        <taxon>core genistoids</taxon>
        <taxon>Genisteae</taxon>
        <taxon>Lupinus</taxon>
    </lineage>
</organism>
<accession>A0AAV1WHW5</accession>
<dbReference type="PANTHER" id="PTHR10535:SF12">
    <property type="entry name" value="DNA-DIRECTED RNA POLYMERASE V SUBUNIT 5C"/>
    <property type="match status" value="1"/>
</dbReference>
<dbReference type="Pfam" id="PF01191">
    <property type="entry name" value="RNA_pol_Rpb5_C"/>
    <property type="match status" value="1"/>
</dbReference>
<keyword evidence="7" id="KW-1185">Reference proteome</keyword>
<evidence type="ECO:0000256" key="2">
    <source>
        <dbReference type="ARBA" id="ARBA00023242"/>
    </source>
</evidence>
<dbReference type="Proteomes" id="UP001497480">
    <property type="component" value="Unassembled WGS sequence"/>
</dbReference>
<comment type="caution">
    <text evidence="6">The sequence shown here is derived from an EMBL/GenBank/DDBJ whole genome shotgun (WGS) entry which is preliminary data.</text>
</comment>
<keyword evidence="2" id="KW-0539">Nucleus</keyword>
<dbReference type="Gene3D" id="3.90.940.20">
    <property type="entry name" value="RPB5-like RNA polymerase subunit"/>
    <property type="match status" value="1"/>
</dbReference>
<dbReference type="FunFam" id="3.90.940.20:FF:000001">
    <property type="entry name" value="DNA-directed RNA polymerases I, II, and III subunit RPABC1"/>
    <property type="match status" value="1"/>
</dbReference>
<dbReference type="InterPro" id="IPR005571">
    <property type="entry name" value="RNA_pol_Rpb5_N"/>
</dbReference>
<dbReference type="Gene3D" id="3.40.1340.10">
    <property type="entry name" value="RNA polymerase, Rpb5, N-terminal domain"/>
    <property type="match status" value="1"/>
</dbReference>
<dbReference type="GO" id="GO:0006366">
    <property type="term" value="P:transcription by RNA polymerase II"/>
    <property type="evidence" value="ECO:0007669"/>
    <property type="project" value="TreeGrafter"/>
</dbReference>
<dbReference type="SUPFAM" id="SSF55287">
    <property type="entry name" value="RPB5-like RNA polymerase subunit"/>
    <property type="match status" value="1"/>
</dbReference>
<dbReference type="GO" id="GO:0006362">
    <property type="term" value="P:transcription elongation by RNA polymerase I"/>
    <property type="evidence" value="ECO:0007669"/>
    <property type="project" value="TreeGrafter"/>
</dbReference>
<reference evidence="6 7" key="1">
    <citation type="submission" date="2024-03" db="EMBL/GenBank/DDBJ databases">
        <authorList>
            <person name="Martinez-Hernandez J."/>
        </authorList>
    </citation>
    <scope>NUCLEOTIDE SEQUENCE [LARGE SCALE GENOMIC DNA]</scope>
</reference>
<comment type="similarity">
    <text evidence="3">Belongs to the archaeal Rpo5/eukaryotic RPB5 RNA polymerase subunit family.</text>
</comment>
<dbReference type="Pfam" id="PF03871">
    <property type="entry name" value="RNA_pol_Rpb5_N"/>
    <property type="match status" value="1"/>
</dbReference>
<evidence type="ECO:0000313" key="7">
    <source>
        <dbReference type="Proteomes" id="UP001497480"/>
    </source>
</evidence>
<evidence type="ECO:0000313" key="6">
    <source>
        <dbReference type="EMBL" id="CAL0308648.1"/>
    </source>
</evidence>
<evidence type="ECO:0000256" key="1">
    <source>
        <dbReference type="ARBA" id="ARBA00004123"/>
    </source>
</evidence>